<evidence type="ECO:0000256" key="8">
    <source>
        <dbReference type="ARBA" id="ARBA00023004"/>
    </source>
</evidence>
<dbReference type="InterPro" id="IPR004017">
    <property type="entry name" value="Cys_rich_dom"/>
</dbReference>
<dbReference type="EMBL" id="DVMY01000032">
    <property type="protein sequence ID" value="HIU37006.1"/>
    <property type="molecule type" value="Genomic_DNA"/>
</dbReference>
<dbReference type="InterPro" id="IPR009051">
    <property type="entry name" value="Helical_ferredxn"/>
</dbReference>
<dbReference type="GO" id="GO:0005886">
    <property type="term" value="C:plasma membrane"/>
    <property type="evidence" value="ECO:0007669"/>
    <property type="project" value="UniProtKB-SubCell"/>
</dbReference>
<evidence type="ECO:0000256" key="7">
    <source>
        <dbReference type="ARBA" id="ARBA00023002"/>
    </source>
</evidence>
<name>A0A9D1IHU9_9BURK</name>
<evidence type="ECO:0000256" key="3">
    <source>
        <dbReference type="ARBA" id="ARBA00022485"/>
    </source>
</evidence>
<dbReference type="InterPro" id="IPR051460">
    <property type="entry name" value="HdrC_iron-sulfur_subunit"/>
</dbReference>
<feature type="domain" description="4Fe-4S ferredoxin-type" evidence="12">
    <location>
        <begin position="280"/>
        <end position="311"/>
    </location>
</feature>
<dbReference type="GO" id="GO:0051539">
    <property type="term" value="F:4 iron, 4 sulfur cluster binding"/>
    <property type="evidence" value="ECO:0007669"/>
    <property type="project" value="UniProtKB-KW"/>
</dbReference>
<feature type="transmembrane region" description="Helical" evidence="11">
    <location>
        <begin position="78"/>
        <end position="100"/>
    </location>
</feature>
<dbReference type="Pfam" id="PF02665">
    <property type="entry name" value="Nitrate_red_gam"/>
    <property type="match status" value="1"/>
</dbReference>
<dbReference type="InterPro" id="IPR023234">
    <property type="entry name" value="NarG-like_domain"/>
</dbReference>
<comment type="caution">
    <text evidence="13">The sequence shown here is derived from an EMBL/GenBank/DDBJ whole genome shotgun (WGS) entry which is preliminary data.</text>
</comment>
<dbReference type="PANTHER" id="PTHR43255">
    <property type="entry name" value="IRON-SULFUR-BINDING OXIDOREDUCTASE FADF-RELATED-RELATED"/>
    <property type="match status" value="1"/>
</dbReference>
<feature type="transmembrane region" description="Helical" evidence="11">
    <location>
        <begin position="120"/>
        <end position="143"/>
    </location>
</feature>
<keyword evidence="4 11" id="KW-0812">Transmembrane</keyword>
<evidence type="ECO:0000259" key="12">
    <source>
        <dbReference type="PROSITE" id="PS51379"/>
    </source>
</evidence>
<comment type="subcellular location">
    <subcellularLocation>
        <location evidence="1">Cell membrane</location>
        <topology evidence="1">Multi-pass membrane protein</topology>
    </subcellularLocation>
</comment>
<evidence type="ECO:0000256" key="6">
    <source>
        <dbReference type="ARBA" id="ARBA00022989"/>
    </source>
</evidence>
<feature type="transmembrane region" description="Helical" evidence="11">
    <location>
        <begin position="187"/>
        <end position="205"/>
    </location>
</feature>
<feature type="transmembrane region" description="Helical" evidence="11">
    <location>
        <begin position="20"/>
        <end position="43"/>
    </location>
</feature>
<organism evidence="13 14">
    <name type="scientific">Candidatus Aphodousia faecigallinarum</name>
    <dbReference type="NCBI Taxonomy" id="2840677"/>
    <lineage>
        <taxon>Bacteria</taxon>
        <taxon>Pseudomonadati</taxon>
        <taxon>Pseudomonadota</taxon>
        <taxon>Betaproteobacteria</taxon>
        <taxon>Burkholderiales</taxon>
        <taxon>Sutterellaceae</taxon>
        <taxon>Sutterellaceae incertae sedis</taxon>
        <taxon>Candidatus Aphodousia</taxon>
    </lineage>
</organism>
<dbReference type="InterPro" id="IPR036197">
    <property type="entry name" value="NarG-like_sf"/>
</dbReference>
<keyword evidence="9" id="KW-0411">Iron-sulfur</keyword>
<keyword evidence="6 11" id="KW-1133">Transmembrane helix</keyword>
<dbReference type="AlphaFoldDB" id="A0A9D1IHU9"/>
<dbReference type="Pfam" id="PF13237">
    <property type="entry name" value="Fer4_10"/>
    <property type="match status" value="1"/>
</dbReference>
<dbReference type="SUPFAM" id="SSF103501">
    <property type="entry name" value="Respiratory nitrate reductase 1 gamma chain"/>
    <property type="match status" value="1"/>
</dbReference>
<evidence type="ECO:0000256" key="11">
    <source>
        <dbReference type="SAM" id="Phobius"/>
    </source>
</evidence>
<dbReference type="PROSITE" id="PS00198">
    <property type="entry name" value="4FE4S_FER_1"/>
    <property type="match status" value="2"/>
</dbReference>
<evidence type="ECO:0000256" key="9">
    <source>
        <dbReference type="ARBA" id="ARBA00023014"/>
    </source>
</evidence>
<evidence type="ECO:0000256" key="4">
    <source>
        <dbReference type="ARBA" id="ARBA00022692"/>
    </source>
</evidence>
<evidence type="ECO:0000313" key="14">
    <source>
        <dbReference type="Proteomes" id="UP000824083"/>
    </source>
</evidence>
<dbReference type="InterPro" id="IPR017900">
    <property type="entry name" value="4Fe4S_Fe_S_CS"/>
</dbReference>
<keyword evidence="2" id="KW-1003">Cell membrane</keyword>
<dbReference type="GO" id="GO:0046872">
    <property type="term" value="F:metal ion binding"/>
    <property type="evidence" value="ECO:0007669"/>
    <property type="project" value="UniProtKB-KW"/>
</dbReference>
<feature type="transmembrane region" description="Helical" evidence="11">
    <location>
        <begin position="155"/>
        <end position="175"/>
    </location>
</feature>
<protein>
    <submittedName>
        <fullName evidence="13">4Fe-4S dicluster domain-containing protein</fullName>
    </submittedName>
</protein>
<sequence>MQPMPVRPAFWNIPFWAEVGVYVVGLIAVIACVIGICQCVRLWREGRPQSLPQARKDRLLGLWRDAFMHRRLLKTPGGLIHFAIFWGFVFLFLGTATAVLDWDIAHYVFDIRLLKGNLYLAYKFILDLAGLFTLIGLAVAAYRRFLVKGKKLEKSWRFAWILTSLAVIVLTGFIVEGLRLASQQPEWAIYSPVGYAFSLVFLEMFSPEQLHGAHFTWWLVHGAGALIFVALIPFTFFGHMFKAPANIYWRKLSPKGQLAKIEDIEEQESFGVSDFDQFTWKQRLDFDACTECGRCSEVCPALKAGAPLDPKALVLSLKKRLHHPNEKALVGEIVSKDALWSCTTCGACMQACPARLDLPSTIVDMRRHLALELGEFPAGLTKALQNTQSVGNPWGMDPASRLDWAKGLDVPIATEGKPVDYLYWVGCSASYDRRAQKIARAMVKILHAAGVSFAVMQEERCHGDFARRSGEEYTFQLAAQENIENLRKYQFKHILAHCPHCFNTLKNEYPQFEGGRFNVVSHTQFILGLIESGRIKSTLKQPEKVVFHDPCYMARYNNSVGTPRKILDAIDGLTRVENLQRGKTAMCCGAGGGQMWMESSTKKINFIRLTDLRKSASTVAVGCPHCLTMFESAMSDDKVLSGMDIIELSELVAAGLEEKVQNG</sequence>
<reference evidence="13" key="1">
    <citation type="submission" date="2020-10" db="EMBL/GenBank/DDBJ databases">
        <authorList>
            <person name="Gilroy R."/>
        </authorList>
    </citation>
    <scope>NUCLEOTIDE SEQUENCE</scope>
    <source>
        <strain evidence="13">7463</strain>
    </source>
</reference>
<keyword evidence="10 11" id="KW-0472">Membrane</keyword>
<evidence type="ECO:0000256" key="5">
    <source>
        <dbReference type="ARBA" id="ARBA00022723"/>
    </source>
</evidence>
<keyword evidence="5" id="KW-0479">Metal-binding</keyword>
<dbReference type="Proteomes" id="UP000824083">
    <property type="component" value="Unassembled WGS sequence"/>
</dbReference>
<keyword evidence="8" id="KW-0408">Iron</keyword>
<reference evidence="13" key="2">
    <citation type="journal article" date="2021" name="PeerJ">
        <title>Extensive microbial diversity within the chicken gut microbiome revealed by metagenomics and culture.</title>
        <authorList>
            <person name="Gilroy R."/>
            <person name="Ravi A."/>
            <person name="Getino M."/>
            <person name="Pursley I."/>
            <person name="Horton D.L."/>
            <person name="Alikhan N.F."/>
            <person name="Baker D."/>
            <person name="Gharbi K."/>
            <person name="Hall N."/>
            <person name="Watson M."/>
            <person name="Adriaenssens E.M."/>
            <person name="Foster-Nyarko E."/>
            <person name="Jarju S."/>
            <person name="Secka A."/>
            <person name="Antonio M."/>
            <person name="Oren A."/>
            <person name="Chaudhuri R.R."/>
            <person name="La Ragione R."/>
            <person name="Hildebrand F."/>
            <person name="Pallen M.J."/>
        </authorList>
    </citation>
    <scope>NUCLEOTIDE SEQUENCE</scope>
    <source>
        <strain evidence="13">7463</strain>
    </source>
</reference>
<dbReference type="Gene3D" id="1.10.1060.10">
    <property type="entry name" value="Alpha-helical ferredoxin"/>
    <property type="match status" value="1"/>
</dbReference>
<feature type="transmembrane region" description="Helical" evidence="11">
    <location>
        <begin position="217"/>
        <end position="241"/>
    </location>
</feature>
<gene>
    <name evidence="13" type="ORF">IAC56_01860</name>
</gene>
<evidence type="ECO:0000256" key="10">
    <source>
        <dbReference type="ARBA" id="ARBA00023136"/>
    </source>
</evidence>
<evidence type="ECO:0000256" key="2">
    <source>
        <dbReference type="ARBA" id="ARBA00022475"/>
    </source>
</evidence>
<evidence type="ECO:0000256" key="1">
    <source>
        <dbReference type="ARBA" id="ARBA00004651"/>
    </source>
</evidence>
<dbReference type="PROSITE" id="PS51257">
    <property type="entry name" value="PROKAR_LIPOPROTEIN"/>
    <property type="match status" value="1"/>
</dbReference>
<dbReference type="PROSITE" id="PS51379">
    <property type="entry name" value="4FE4S_FER_2"/>
    <property type="match status" value="2"/>
</dbReference>
<evidence type="ECO:0000313" key="13">
    <source>
        <dbReference type="EMBL" id="HIU37006.1"/>
    </source>
</evidence>
<dbReference type="SUPFAM" id="SSF46548">
    <property type="entry name" value="alpha-helical ferredoxin"/>
    <property type="match status" value="1"/>
</dbReference>
<dbReference type="Gene3D" id="1.20.950.20">
    <property type="entry name" value="Transmembrane di-heme cytochromes, Chain C"/>
    <property type="match status" value="1"/>
</dbReference>
<keyword evidence="7" id="KW-0560">Oxidoreductase</keyword>
<proteinExistence type="predicted"/>
<dbReference type="Pfam" id="PF02754">
    <property type="entry name" value="CCG"/>
    <property type="match status" value="2"/>
</dbReference>
<dbReference type="GO" id="GO:0016491">
    <property type="term" value="F:oxidoreductase activity"/>
    <property type="evidence" value="ECO:0007669"/>
    <property type="project" value="UniProtKB-KW"/>
</dbReference>
<dbReference type="PANTHER" id="PTHR43255:SF1">
    <property type="entry name" value="IRON-SULFUR-BINDING OXIDOREDUCTASE FADF-RELATED"/>
    <property type="match status" value="1"/>
</dbReference>
<keyword evidence="3" id="KW-0004">4Fe-4S</keyword>
<accession>A0A9D1IHU9</accession>
<feature type="domain" description="4Fe-4S ferredoxin-type" evidence="12">
    <location>
        <begin position="332"/>
        <end position="361"/>
    </location>
</feature>
<dbReference type="InterPro" id="IPR017896">
    <property type="entry name" value="4Fe4S_Fe-S-bd"/>
</dbReference>